<evidence type="ECO:0008006" key="4">
    <source>
        <dbReference type="Google" id="ProtNLM"/>
    </source>
</evidence>
<comment type="caution">
    <text evidence="2">The sequence shown here is derived from an EMBL/GenBank/DDBJ whole genome shotgun (WGS) entry which is preliminary data.</text>
</comment>
<dbReference type="PANTHER" id="PTHR11575">
    <property type="entry name" value="5'-NUCLEOTIDASE-RELATED"/>
    <property type="match status" value="1"/>
</dbReference>
<dbReference type="Proteomes" id="UP000178943">
    <property type="component" value="Unassembled WGS sequence"/>
</dbReference>
<reference evidence="2 3" key="1">
    <citation type="journal article" date="2016" name="Nat. Commun.">
        <title>Thousands of microbial genomes shed light on interconnected biogeochemical processes in an aquifer system.</title>
        <authorList>
            <person name="Anantharaman K."/>
            <person name="Brown C.T."/>
            <person name="Hug L.A."/>
            <person name="Sharon I."/>
            <person name="Castelle C.J."/>
            <person name="Probst A.J."/>
            <person name="Thomas B.C."/>
            <person name="Singh A."/>
            <person name="Wilkins M.J."/>
            <person name="Karaoz U."/>
            <person name="Brodie E.L."/>
            <person name="Williams K.H."/>
            <person name="Hubbard S.S."/>
            <person name="Banfield J.F."/>
        </authorList>
    </citation>
    <scope>NUCLEOTIDE SEQUENCE [LARGE SCALE GENOMIC DNA]</scope>
</reference>
<dbReference type="GO" id="GO:0030288">
    <property type="term" value="C:outer membrane-bounded periplasmic space"/>
    <property type="evidence" value="ECO:0007669"/>
    <property type="project" value="TreeGrafter"/>
</dbReference>
<name>A0A1F5VXR3_9BACT</name>
<proteinExistence type="predicted"/>
<organism evidence="2 3">
    <name type="scientific">Candidatus Fischerbacteria bacterium RBG_13_37_8</name>
    <dbReference type="NCBI Taxonomy" id="1817863"/>
    <lineage>
        <taxon>Bacteria</taxon>
        <taxon>Candidatus Fischeribacteriota</taxon>
    </lineage>
</organism>
<dbReference type="GO" id="GO:0009166">
    <property type="term" value="P:nucleotide catabolic process"/>
    <property type="evidence" value="ECO:0007669"/>
    <property type="project" value="InterPro"/>
</dbReference>
<dbReference type="InterPro" id="IPR006179">
    <property type="entry name" value="5_nucleotidase/apyrase"/>
</dbReference>
<dbReference type="GO" id="GO:0016787">
    <property type="term" value="F:hydrolase activity"/>
    <property type="evidence" value="ECO:0007669"/>
    <property type="project" value="InterPro"/>
</dbReference>
<dbReference type="AlphaFoldDB" id="A0A1F5VXR3"/>
<feature type="region of interest" description="Disordered" evidence="1">
    <location>
        <begin position="195"/>
        <end position="236"/>
    </location>
</feature>
<dbReference type="STRING" id="1817863.A2Y62_05405"/>
<protein>
    <recommendedName>
        <fullName evidence="4">5'-Nucleotidase C-terminal domain-containing protein</fullName>
    </recommendedName>
</protein>
<evidence type="ECO:0000313" key="2">
    <source>
        <dbReference type="EMBL" id="OGF68198.1"/>
    </source>
</evidence>
<dbReference type="SUPFAM" id="SSF56300">
    <property type="entry name" value="Metallo-dependent phosphatases"/>
    <property type="match status" value="1"/>
</dbReference>
<dbReference type="Gene3D" id="3.60.21.10">
    <property type="match status" value="1"/>
</dbReference>
<evidence type="ECO:0000313" key="3">
    <source>
        <dbReference type="Proteomes" id="UP000178943"/>
    </source>
</evidence>
<evidence type="ECO:0000256" key="1">
    <source>
        <dbReference type="SAM" id="MobiDB-lite"/>
    </source>
</evidence>
<gene>
    <name evidence="2" type="ORF">A2Y62_05405</name>
</gene>
<dbReference type="InterPro" id="IPR029052">
    <property type="entry name" value="Metallo-depent_PP-like"/>
</dbReference>
<dbReference type="PANTHER" id="PTHR11575:SF24">
    <property type="entry name" value="5'-NUCLEOTIDASE"/>
    <property type="match status" value="1"/>
</dbReference>
<feature type="compositionally biased region" description="Pro residues" evidence="1">
    <location>
        <begin position="211"/>
        <end position="221"/>
    </location>
</feature>
<dbReference type="EMBL" id="MFGW01000010">
    <property type="protein sequence ID" value="OGF68198.1"/>
    <property type="molecule type" value="Genomic_DNA"/>
</dbReference>
<sequence length="236" mass="26594">MFTGIDKVKSYMKNAKYEFLSSNLVNEKSGKPIFKDHVIITEKVDKVGKMKIGVIGFTRYVASMWDVDDGTRIKVADYYIKIAKDLVPTLQKKTDMIIALVHMTQADAQQLAKEVPGIDVILGSYGSERTQTPLKVNNTFIAYSGYQGKGLGEARIFIDKKKKITDFKDDYIILTKDYPDDTEMLAFVNDVQQKAAEYQKQKQEEQRKATQPPPPAQPPDQPSTTQAAPEETNPPH</sequence>
<feature type="compositionally biased region" description="Basic and acidic residues" evidence="1">
    <location>
        <begin position="197"/>
        <end position="208"/>
    </location>
</feature>
<accession>A0A1F5VXR3</accession>